<keyword evidence="4" id="KW-1185">Reference proteome</keyword>
<accession>A0ABT3PU88</accession>
<organism evidence="3 4">
    <name type="scientific">Fodinibius salicampi</name>
    <dbReference type="NCBI Taxonomy" id="1920655"/>
    <lineage>
        <taxon>Bacteria</taxon>
        <taxon>Pseudomonadati</taxon>
        <taxon>Balneolota</taxon>
        <taxon>Balneolia</taxon>
        <taxon>Balneolales</taxon>
        <taxon>Balneolaceae</taxon>
        <taxon>Fodinibius</taxon>
    </lineage>
</organism>
<dbReference type="Pfam" id="PF26390">
    <property type="entry name" value="MamS_MamX"/>
    <property type="match status" value="1"/>
</dbReference>
<dbReference type="InterPro" id="IPR058837">
    <property type="entry name" value="MamS_MamX_dom"/>
</dbReference>
<feature type="transmembrane region" description="Helical" evidence="1">
    <location>
        <begin position="12"/>
        <end position="31"/>
    </location>
</feature>
<keyword evidence="1" id="KW-1133">Transmembrane helix</keyword>
<evidence type="ECO:0000259" key="2">
    <source>
        <dbReference type="Pfam" id="PF26390"/>
    </source>
</evidence>
<gene>
    <name evidence="3" type="ORF">LQ318_00655</name>
</gene>
<dbReference type="EMBL" id="JAJNDC010000001">
    <property type="protein sequence ID" value="MCW9711400.1"/>
    <property type="molecule type" value="Genomic_DNA"/>
</dbReference>
<proteinExistence type="predicted"/>
<evidence type="ECO:0000313" key="3">
    <source>
        <dbReference type="EMBL" id="MCW9711400.1"/>
    </source>
</evidence>
<dbReference type="RefSeq" id="WP_265786583.1">
    <property type="nucleotide sequence ID" value="NZ_BAABRS010000001.1"/>
</dbReference>
<comment type="caution">
    <text evidence="3">The sequence shown here is derived from an EMBL/GenBank/DDBJ whole genome shotgun (WGS) entry which is preliminary data.</text>
</comment>
<reference evidence="3 4" key="1">
    <citation type="submission" date="2021-11" db="EMBL/GenBank/DDBJ databases">
        <title>Aliifidinibius sp. nov., a new bacterium isolated from saline soil.</title>
        <authorList>
            <person name="Galisteo C."/>
            <person name="De La Haba R."/>
            <person name="Sanchez-Porro C."/>
            <person name="Ventosa A."/>
        </authorList>
    </citation>
    <scope>NUCLEOTIDE SEQUENCE [LARGE SCALE GENOMIC DNA]</scope>
    <source>
        <strain evidence="3 4">KACC 190600</strain>
    </source>
</reference>
<name>A0ABT3PU88_9BACT</name>
<keyword evidence="1" id="KW-0812">Transmembrane</keyword>
<dbReference type="Proteomes" id="UP001207337">
    <property type="component" value="Unassembled WGS sequence"/>
</dbReference>
<evidence type="ECO:0000256" key="1">
    <source>
        <dbReference type="SAM" id="Phobius"/>
    </source>
</evidence>
<feature type="domain" description="Magnetosome protein MamS/MamX" evidence="2">
    <location>
        <begin position="50"/>
        <end position="134"/>
    </location>
</feature>
<sequence>MDLNTKEVIRNLQIWGGGLVLLTIGGIVYSISKGVMRIKKYHRQFDPDNVEEFEGNILEIITESSQNHEKRGVILIVETENKKIIPVHLGPEWYISHQQSRLKDGQKVRVVGSRVKYEDNPAIIAAQIEHGNSKLILRDEKGRPRWQSWID</sequence>
<evidence type="ECO:0000313" key="4">
    <source>
        <dbReference type="Proteomes" id="UP001207337"/>
    </source>
</evidence>
<keyword evidence="1" id="KW-0472">Membrane</keyword>
<protein>
    <recommendedName>
        <fullName evidence="2">Magnetosome protein MamS/MamX domain-containing protein</fullName>
    </recommendedName>
</protein>